<proteinExistence type="predicted"/>
<protein>
    <recommendedName>
        <fullName evidence="3">DUF3168 domain-containing protein</fullName>
    </recommendedName>
</protein>
<evidence type="ECO:0000313" key="1">
    <source>
        <dbReference type="EMBL" id="GAA6197339.1"/>
    </source>
</evidence>
<gene>
    <name evidence="1" type="ORF">NBRC116598_27830</name>
</gene>
<dbReference type="InterPro" id="IPR021508">
    <property type="entry name" value="Gp17-like"/>
</dbReference>
<name>A0ABQ0AND1_9RHOB</name>
<dbReference type="InterPro" id="IPR053745">
    <property type="entry name" value="Viral_Tail_Comp_sf"/>
</dbReference>
<sequence>MTYALASALQQSVFQHLTADAGVTEALGSDLFDAMPTGSLPQIYAVLGSEEVLDRSDVSGPGARHRFTISVFTSSAGFIVAKEAAAAICDALVDAPLTLSRGRLVGIWFERASAQRLKDGGRSITLLFAARVEDD</sequence>
<dbReference type="RefSeq" id="WP_353400950.1">
    <property type="nucleotide sequence ID" value="NZ_BAABWU010000011.1"/>
</dbReference>
<dbReference type="EMBL" id="BAABWU010000011">
    <property type="protein sequence ID" value="GAA6197339.1"/>
    <property type="molecule type" value="Genomic_DNA"/>
</dbReference>
<organism evidence="1 2">
    <name type="scientific">Pseudophaeobacter arcticus</name>
    <dbReference type="NCBI Taxonomy" id="385492"/>
    <lineage>
        <taxon>Bacteria</taxon>
        <taxon>Pseudomonadati</taxon>
        <taxon>Pseudomonadota</taxon>
        <taxon>Alphaproteobacteria</taxon>
        <taxon>Rhodobacterales</taxon>
        <taxon>Paracoccaceae</taxon>
        <taxon>Pseudophaeobacter</taxon>
    </lineage>
</organism>
<evidence type="ECO:0008006" key="3">
    <source>
        <dbReference type="Google" id="ProtNLM"/>
    </source>
</evidence>
<evidence type="ECO:0000313" key="2">
    <source>
        <dbReference type="Proteomes" id="UP001441944"/>
    </source>
</evidence>
<dbReference type="Pfam" id="PF11367">
    <property type="entry name" value="Tail_completion_gp17"/>
    <property type="match status" value="1"/>
</dbReference>
<reference evidence="1 2" key="1">
    <citation type="submission" date="2024-04" db="EMBL/GenBank/DDBJ databases">
        <title>Draft genome sequence of Pseudophaeobacter arcticus NBRC 116598.</title>
        <authorList>
            <person name="Miyakawa T."/>
            <person name="Kusuya Y."/>
            <person name="Miura T."/>
        </authorList>
    </citation>
    <scope>NUCLEOTIDE SEQUENCE [LARGE SCALE GENOMIC DNA]</scope>
    <source>
        <strain evidence="1 2">SU-CL00105</strain>
    </source>
</reference>
<keyword evidence="2" id="KW-1185">Reference proteome</keyword>
<comment type="caution">
    <text evidence="1">The sequence shown here is derived from an EMBL/GenBank/DDBJ whole genome shotgun (WGS) entry which is preliminary data.</text>
</comment>
<dbReference type="Gene3D" id="3.30.2000.30">
    <property type="match status" value="1"/>
</dbReference>
<accession>A0ABQ0AND1</accession>
<dbReference type="Proteomes" id="UP001441944">
    <property type="component" value="Unassembled WGS sequence"/>
</dbReference>